<dbReference type="Gene3D" id="3.40.190.10">
    <property type="entry name" value="Periplasmic binding protein-like II"/>
    <property type="match status" value="2"/>
</dbReference>
<keyword evidence="1" id="KW-1133">Transmembrane helix</keyword>
<dbReference type="EMBL" id="CP013118">
    <property type="protein sequence ID" value="ALO15031.1"/>
    <property type="molecule type" value="Genomic_DNA"/>
</dbReference>
<evidence type="ECO:0000313" key="4">
    <source>
        <dbReference type="Proteomes" id="UP000064893"/>
    </source>
</evidence>
<keyword evidence="1" id="KW-0472">Membrane</keyword>
<gene>
    <name evidence="3" type="primary">glnH</name>
    <name evidence="3" type="ORF">L21SP5_01381</name>
</gene>
<dbReference type="Pfam" id="PF00497">
    <property type="entry name" value="SBP_bac_3"/>
    <property type="match status" value="1"/>
</dbReference>
<evidence type="ECO:0000313" key="3">
    <source>
        <dbReference type="EMBL" id="ALO15031.1"/>
    </source>
</evidence>
<dbReference type="GO" id="GO:0016020">
    <property type="term" value="C:membrane"/>
    <property type="evidence" value="ECO:0007669"/>
    <property type="project" value="InterPro"/>
</dbReference>
<dbReference type="STRING" id="1307839.L21SP5_01381"/>
<dbReference type="InterPro" id="IPR001638">
    <property type="entry name" value="Solute-binding_3/MltF_N"/>
</dbReference>
<dbReference type="Gene3D" id="1.10.287.70">
    <property type="match status" value="1"/>
</dbReference>
<feature type="transmembrane region" description="Helical" evidence="1">
    <location>
        <begin position="171"/>
        <end position="191"/>
    </location>
</feature>
<dbReference type="Proteomes" id="UP000064893">
    <property type="component" value="Chromosome"/>
</dbReference>
<dbReference type="PRINTS" id="PR00169">
    <property type="entry name" value="KCHANNEL"/>
</dbReference>
<dbReference type="SUPFAM" id="SSF53850">
    <property type="entry name" value="Periplasmic binding protein-like II"/>
    <property type="match status" value="1"/>
</dbReference>
<feature type="domain" description="Solute-binding protein family 3/N-terminal" evidence="2">
    <location>
        <begin position="28"/>
        <end position="360"/>
    </location>
</feature>
<dbReference type="InterPro" id="IPR015683">
    <property type="entry name" value="Ionotropic_Glu_rcpt"/>
</dbReference>
<feature type="transmembrane region" description="Helical" evidence="1">
    <location>
        <begin position="203"/>
        <end position="229"/>
    </location>
</feature>
<organism evidence="3 4">
    <name type="scientific">Salinivirga cyanobacteriivorans</name>
    <dbReference type="NCBI Taxonomy" id="1307839"/>
    <lineage>
        <taxon>Bacteria</taxon>
        <taxon>Pseudomonadati</taxon>
        <taxon>Bacteroidota</taxon>
        <taxon>Bacteroidia</taxon>
        <taxon>Bacteroidales</taxon>
        <taxon>Salinivirgaceae</taxon>
        <taxon>Salinivirga</taxon>
    </lineage>
</organism>
<dbReference type="AlphaFoldDB" id="A0A0S2HY97"/>
<sequence length="360" mass="40733">MKKIISIIVIILAGAVLVSAKTDKSNDTLVIGYYPSAPFIIENGDNLDGISIWLWESIQRETGYPYKLKKMTLDEVIKGLAQDKIDMTLNPLTINSIRSEVMDFSPPYYISNSSVMVNSVSSFEKGLQFISSFFSLNFLRAIGALFLVVFIFGTLAWIFEHRKNPEEFKPGIKGLWSGIWWSAVTMTTVGYGDKSPRTSGGRVIALIWMFAAIIIISGFTASIASSLTVNQLSWNQNKIKDFKEKRIAVIDNSATQVFLEQRFFKELYPYQSLKACVKALEKGEVDAVSHDVPQLTYISGLDSLDRFDVLPIRYNPQLYAFGFTEKMSENKKEIIGNELLKIIESTDWRILLSEYNLEQE</sequence>
<dbReference type="OrthoDB" id="9799090at2"/>
<keyword evidence="4" id="KW-1185">Reference proteome</keyword>
<dbReference type="SMART" id="SM00062">
    <property type="entry name" value="PBPb"/>
    <property type="match status" value="1"/>
</dbReference>
<reference evidence="3 4" key="1">
    <citation type="submission" date="2015-11" db="EMBL/GenBank/DDBJ databases">
        <title>Description and complete genome sequence of a novel strain predominating in hypersaline microbial mats and representing a new family of the Bacteriodetes phylum.</title>
        <authorList>
            <person name="Spring S."/>
            <person name="Bunk B."/>
            <person name="Sproer C."/>
            <person name="Klenk H.-P."/>
        </authorList>
    </citation>
    <scope>NUCLEOTIDE SEQUENCE [LARGE SCALE GENOMIC DNA]</scope>
    <source>
        <strain evidence="3 4">L21-Spi-D4</strain>
    </source>
</reference>
<dbReference type="PANTHER" id="PTHR18966">
    <property type="entry name" value="IONOTROPIC GLUTAMATE RECEPTOR"/>
    <property type="match status" value="1"/>
</dbReference>
<keyword evidence="1" id="KW-0812">Transmembrane</keyword>
<evidence type="ECO:0000256" key="1">
    <source>
        <dbReference type="SAM" id="Phobius"/>
    </source>
</evidence>
<accession>A0A0S2HY97</accession>
<dbReference type="PATRIC" id="fig|1307839.3.peg.1477"/>
<name>A0A0S2HY97_9BACT</name>
<dbReference type="KEGG" id="blq:L21SP5_01381"/>
<protein>
    <submittedName>
        <fullName evidence="3">Glutamine-binding periplasmic protein</fullName>
    </submittedName>
</protein>
<dbReference type="SUPFAM" id="SSF81324">
    <property type="entry name" value="Voltage-gated potassium channels"/>
    <property type="match status" value="1"/>
</dbReference>
<proteinExistence type="predicted"/>
<dbReference type="GO" id="GO:0015276">
    <property type="term" value="F:ligand-gated monoatomic ion channel activity"/>
    <property type="evidence" value="ECO:0007669"/>
    <property type="project" value="InterPro"/>
</dbReference>
<evidence type="ECO:0000259" key="2">
    <source>
        <dbReference type="SMART" id="SM00062"/>
    </source>
</evidence>
<feature type="transmembrane region" description="Helical" evidence="1">
    <location>
        <begin position="138"/>
        <end position="159"/>
    </location>
</feature>
<dbReference type="RefSeq" id="WP_057952529.1">
    <property type="nucleotide sequence ID" value="NZ_CP013118.1"/>
</dbReference>